<organism evidence="2 3">
    <name type="scientific">Melipona bicolor</name>
    <dbReference type="NCBI Taxonomy" id="60889"/>
    <lineage>
        <taxon>Eukaryota</taxon>
        <taxon>Metazoa</taxon>
        <taxon>Ecdysozoa</taxon>
        <taxon>Arthropoda</taxon>
        <taxon>Hexapoda</taxon>
        <taxon>Insecta</taxon>
        <taxon>Pterygota</taxon>
        <taxon>Neoptera</taxon>
        <taxon>Endopterygota</taxon>
        <taxon>Hymenoptera</taxon>
        <taxon>Apocrita</taxon>
        <taxon>Aculeata</taxon>
        <taxon>Apoidea</taxon>
        <taxon>Anthophila</taxon>
        <taxon>Apidae</taxon>
        <taxon>Melipona</taxon>
    </lineage>
</organism>
<dbReference type="Proteomes" id="UP001177670">
    <property type="component" value="Unassembled WGS sequence"/>
</dbReference>
<evidence type="ECO:0000313" key="2">
    <source>
        <dbReference type="EMBL" id="KAK1128054.1"/>
    </source>
</evidence>
<name>A0AA40FZE6_9HYME</name>
<feature type="compositionally biased region" description="Basic and acidic residues" evidence="1">
    <location>
        <begin position="36"/>
        <end position="48"/>
    </location>
</feature>
<accession>A0AA40FZE6</accession>
<dbReference type="AlphaFoldDB" id="A0AA40FZE6"/>
<protein>
    <submittedName>
        <fullName evidence="2">Uncharacterized protein</fullName>
    </submittedName>
</protein>
<gene>
    <name evidence="2" type="ORF">K0M31_003542</name>
</gene>
<comment type="caution">
    <text evidence="2">The sequence shown here is derived from an EMBL/GenBank/DDBJ whole genome shotgun (WGS) entry which is preliminary data.</text>
</comment>
<proteinExistence type="predicted"/>
<feature type="region of interest" description="Disordered" evidence="1">
    <location>
        <begin position="1"/>
        <end position="72"/>
    </location>
</feature>
<evidence type="ECO:0000256" key="1">
    <source>
        <dbReference type="SAM" id="MobiDB-lite"/>
    </source>
</evidence>
<evidence type="ECO:0000313" key="3">
    <source>
        <dbReference type="Proteomes" id="UP001177670"/>
    </source>
</evidence>
<keyword evidence="3" id="KW-1185">Reference proteome</keyword>
<sequence>MMQKYQSRTKPGFALEKKNKNQLTGLGERTARTGGGRHDRKNDGEPRNGNEFGSSRQNPSERSQSRGTFGNDLYRTVASERIVERAGPEIFISCTRP</sequence>
<reference evidence="2" key="1">
    <citation type="submission" date="2021-10" db="EMBL/GenBank/DDBJ databases">
        <title>Melipona bicolor Genome sequencing and assembly.</title>
        <authorList>
            <person name="Araujo N.S."/>
            <person name="Arias M.C."/>
        </authorList>
    </citation>
    <scope>NUCLEOTIDE SEQUENCE</scope>
    <source>
        <strain evidence="2">USP_2M_L1-L4_2017</strain>
        <tissue evidence="2">Whole body</tissue>
    </source>
</reference>
<feature type="compositionally biased region" description="Polar residues" evidence="1">
    <location>
        <begin position="51"/>
        <end position="68"/>
    </location>
</feature>
<dbReference type="EMBL" id="JAHYIQ010000011">
    <property type="protein sequence ID" value="KAK1128054.1"/>
    <property type="molecule type" value="Genomic_DNA"/>
</dbReference>